<dbReference type="RefSeq" id="WP_408158930.1">
    <property type="nucleotide sequence ID" value="NZ_JAQQFM010000006.1"/>
</dbReference>
<reference evidence="3 4" key="1">
    <citation type="journal article" date="2024" name="Chem. Sci.">
        <title>Discovery of megapolipeptins by genome mining of a Burkholderiales bacteria collection.</title>
        <authorList>
            <person name="Paulo B.S."/>
            <person name="Recchia M.J.J."/>
            <person name="Lee S."/>
            <person name="Fergusson C.H."/>
            <person name="Romanowski S.B."/>
            <person name="Hernandez A."/>
            <person name="Krull N."/>
            <person name="Liu D.Y."/>
            <person name="Cavanagh H."/>
            <person name="Bos A."/>
            <person name="Gray C.A."/>
            <person name="Murphy B.T."/>
            <person name="Linington R.G."/>
            <person name="Eustaquio A.S."/>
        </authorList>
    </citation>
    <scope>NUCLEOTIDE SEQUENCE [LARGE SCALE GENOMIC DNA]</scope>
    <source>
        <strain evidence="3 4">RL21-008-BIB-A</strain>
    </source>
</reference>
<dbReference type="CDD" id="cd06259">
    <property type="entry name" value="YdcF-like"/>
    <property type="match status" value="1"/>
</dbReference>
<dbReference type="Gene3D" id="3.40.50.620">
    <property type="entry name" value="HUPs"/>
    <property type="match status" value="1"/>
</dbReference>
<dbReference type="InterPro" id="IPR014729">
    <property type="entry name" value="Rossmann-like_a/b/a_fold"/>
</dbReference>
<dbReference type="Proteomes" id="UP001629246">
    <property type="component" value="Unassembled WGS sequence"/>
</dbReference>
<feature type="transmembrane region" description="Helical" evidence="1">
    <location>
        <begin position="42"/>
        <end position="63"/>
    </location>
</feature>
<protein>
    <submittedName>
        <fullName evidence="3">YdcF family protein</fullName>
    </submittedName>
</protein>
<organism evidence="3 4">
    <name type="scientific">Herbaspirillum lusitanum</name>
    <dbReference type="NCBI Taxonomy" id="213312"/>
    <lineage>
        <taxon>Bacteria</taxon>
        <taxon>Pseudomonadati</taxon>
        <taxon>Pseudomonadota</taxon>
        <taxon>Betaproteobacteria</taxon>
        <taxon>Burkholderiales</taxon>
        <taxon>Oxalobacteraceae</taxon>
        <taxon>Herbaspirillum</taxon>
    </lineage>
</organism>
<feature type="transmembrane region" description="Helical" evidence="1">
    <location>
        <begin position="6"/>
        <end position="30"/>
    </location>
</feature>
<accession>A0ABW9AE97</accession>
<dbReference type="Pfam" id="PF02698">
    <property type="entry name" value="DUF218"/>
    <property type="match status" value="1"/>
</dbReference>
<dbReference type="PANTHER" id="PTHR30336:SF4">
    <property type="entry name" value="ENVELOPE BIOGENESIS FACTOR ELYC"/>
    <property type="match status" value="1"/>
</dbReference>
<evidence type="ECO:0000313" key="3">
    <source>
        <dbReference type="EMBL" id="MFL9925742.1"/>
    </source>
</evidence>
<dbReference type="InterPro" id="IPR051599">
    <property type="entry name" value="Cell_Envelope_Assoc"/>
</dbReference>
<keyword evidence="1" id="KW-0812">Transmembrane</keyword>
<dbReference type="PANTHER" id="PTHR30336">
    <property type="entry name" value="INNER MEMBRANE PROTEIN, PROBABLE PERMEASE"/>
    <property type="match status" value="1"/>
</dbReference>
<keyword evidence="1" id="KW-1133">Transmembrane helix</keyword>
<evidence type="ECO:0000259" key="2">
    <source>
        <dbReference type="Pfam" id="PF02698"/>
    </source>
</evidence>
<comment type="caution">
    <text evidence="3">The sequence shown here is derived from an EMBL/GenBank/DDBJ whole genome shotgun (WGS) entry which is preliminary data.</text>
</comment>
<dbReference type="EMBL" id="JAQQFM010000006">
    <property type="protein sequence ID" value="MFL9925742.1"/>
    <property type="molecule type" value="Genomic_DNA"/>
</dbReference>
<feature type="domain" description="DUF218" evidence="2">
    <location>
        <begin position="85"/>
        <end position="248"/>
    </location>
</feature>
<proteinExistence type="predicted"/>
<keyword evidence="1" id="KW-0472">Membrane</keyword>
<gene>
    <name evidence="3" type="ORF">PQR62_15785</name>
</gene>
<sequence>MNSSVLLSQFAGAALLPPMNFVLLCALGLLLRRRWPKLGTSLCWLSLALLLVLSTRVGSLWLVRPLETSHAPLTGSAAEISQGAQAIVVLGGGRLSNAPEFGSSDQPSAATLARLEYAAYLHRATGLPLLVTGGKPDGSRESEAGLMARSLQRDFEVKARWIEGESDNTQQNAVMSAAMLKPAGISKVLLLTDAMHMERSMKAFGQTELAAVAAPTGFISYQRSLSTDYLPNAGALALSSYAMHEWIGLLWYRLRY</sequence>
<evidence type="ECO:0000313" key="4">
    <source>
        <dbReference type="Proteomes" id="UP001629246"/>
    </source>
</evidence>
<keyword evidence="4" id="KW-1185">Reference proteome</keyword>
<name>A0ABW9AE97_9BURK</name>
<dbReference type="InterPro" id="IPR003848">
    <property type="entry name" value="DUF218"/>
</dbReference>
<evidence type="ECO:0000256" key="1">
    <source>
        <dbReference type="SAM" id="Phobius"/>
    </source>
</evidence>